<dbReference type="PANTHER" id="PTHR43685">
    <property type="entry name" value="GLYCOSYLTRANSFERASE"/>
    <property type="match status" value="1"/>
</dbReference>
<dbReference type="Gene3D" id="3.90.550.10">
    <property type="entry name" value="Spore Coat Polysaccharide Biosynthesis Protein SpsA, Chain A"/>
    <property type="match status" value="1"/>
</dbReference>
<evidence type="ECO:0000313" key="3">
    <source>
        <dbReference type="Proteomes" id="UP000248592"/>
    </source>
</evidence>
<sequence length="318" mass="37439">MNKRRFNLNSNIKNICFINNFNNESFIESCLKSVFNQTRPFDEIIIVDDGSTDRSLEVISHFLIDHKNLQILQKENQGQLSTFNEALLLIPDKAQIFLLDGDDLYPRDYLEATLKAIGRSQWDFAFCDREGFEGEQYAPKSAMLNELPSYYFYETSALVRSRECWIGNATSCISLSSELFKKIFPYPIGRMKKYWADDHLIYISSVLGAEKIYLPSVRIGWRNHLNNITKLPYSEDDIKSRHLAIAKAINWYCDKYCIARYPGILEYFKEYKMLGPHWQKQLDLPNQYRMLNRLLRDLAKQFYKNHLSAVRKIFIKDL</sequence>
<name>A0A2Z4JQL3_9BURK</name>
<dbReference type="EMBL" id="CP030085">
    <property type="protein sequence ID" value="AWW49134.1"/>
    <property type="molecule type" value="Genomic_DNA"/>
</dbReference>
<evidence type="ECO:0000259" key="1">
    <source>
        <dbReference type="Pfam" id="PF00535"/>
    </source>
</evidence>
<protein>
    <recommendedName>
        <fullName evidence="1">Glycosyltransferase 2-like domain-containing protein</fullName>
    </recommendedName>
</protein>
<dbReference type="Proteomes" id="UP000248592">
    <property type="component" value="Chromosome"/>
</dbReference>
<organism evidence="2 3">
    <name type="scientific">Polynucleobacter paneuropaeus</name>
    <dbReference type="NCBI Taxonomy" id="2527775"/>
    <lineage>
        <taxon>Bacteria</taxon>
        <taxon>Pseudomonadati</taxon>
        <taxon>Pseudomonadota</taxon>
        <taxon>Betaproteobacteria</taxon>
        <taxon>Burkholderiales</taxon>
        <taxon>Burkholderiaceae</taxon>
        <taxon>Polynucleobacter</taxon>
    </lineage>
</organism>
<feature type="domain" description="Glycosyltransferase 2-like" evidence="1">
    <location>
        <begin position="18"/>
        <end position="180"/>
    </location>
</feature>
<dbReference type="PANTHER" id="PTHR43685:SF2">
    <property type="entry name" value="GLYCOSYLTRANSFERASE 2-LIKE DOMAIN-CONTAINING PROTEIN"/>
    <property type="match status" value="1"/>
</dbReference>
<dbReference type="Pfam" id="PF00535">
    <property type="entry name" value="Glycos_transf_2"/>
    <property type="match status" value="1"/>
</dbReference>
<accession>A0A2Z4JQL3</accession>
<dbReference type="InterPro" id="IPR050834">
    <property type="entry name" value="Glycosyltransf_2"/>
</dbReference>
<dbReference type="InterPro" id="IPR029044">
    <property type="entry name" value="Nucleotide-diphossugar_trans"/>
</dbReference>
<reference evidence="3" key="1">
    <citation type="submission" date="2018-06" db="EMBL/GenBank/DDBJ databases">
        <title>Description of a new Polynucleobacter species.</title>
        <authorList>
            <person name="Hahn M.W."/>
        </authorList>
    </citation>
    <scope>NUCLEOTIDE SEQUENCE [LARGE SCALE GENOMIC DNA]</scope>
    <source>
        <strain evidence="3">MG-25-Pas1-D2</strain>
    </source>
</reference>
<dbReference type="InterPro" id="IPR001173">
    <property type="entry name" value="Glyco_trans_2-like"/>
</dbReference>
<proteinExistence type="predicted"/>
<gene>
    <name evidence="2" type="ORF">Pas1_01335</name>
</gene>
<dbReference type="CDD" id="cd00761">
    <property type="entry name" value="Glyco_tranf_GTA_type"/>
    <property type="match status" value="1"/>
</dbReference>
<evidence type="ECO:0000313" key="2">
    <source>
        <dbReference type="EMBL" id="AWW49134.1"/>
    </source>
</evidence>
<dbReference type="AlphaFoldDB" id="A0A2Z4JQL3"/>
<dbReference type="SUPFAM" id="SSF53448">
    <property type="entry name" value="Nucleotide-diphospho-sugar transferases"/>
    <property type="match status" value="1"/>
</dbReference>